<evidence type="ECO:0000313" key="1">
    <source>
        <dbReference type="EMBL" id="KAA5820379.1"/>
    </source>
</evidence>
<dbReference type="Proteomes" id="UP000322315">
    <property type="component" value="Unassembled WGS sequence"/>
</dbReference>
<reference evidence="1 4" key="1">
    <citation type="journal article" date="2015" name="Int. J. Syst. Evol. Microbiol.">
        <title>Algibacter amylolyticus sp. nov., isolated from intertidal sediment.</title>
        <authorList>
            <person name="Zhang D.C."/>
            <person name="Wu J."/>
            <person name="Neuner K."/>
            <person name="Yao J."/>
            <person name="Margesin R."/>
        </authorList>
    </citation>
    <scope>NUCLEOTIDE SEQUENCE [LARGE SCALE GENOMIC DNA]</scope>
    <source>
        <strain evidence="1 4">RU-4-M-4</strain>
    </source>
</reference>
<dbReference type="EMBL" id="VWRS01000020">
    <property type="protein sequence ID" value="KAA5820379.1"/>
    <property type="molecule type" value="Genomic_DNA"/>
</dbReference>
<dbReference type="EMBL" id="VMBF01000020">
    <property type="protein sequence ID" value="TSJ70412.1"/>
    <property type="molecule type" value="Genomic_DNA"/>
</dbReference>
<reference evidence="2 3" key="2">
    <citation type="submission" date="2019-07" db="EMBL/GenBank/DDBJ databases">
        <title>Algibacter marinivivus sp. nov., isolated from the surface of a marine red alga.</title>
        <authorList>
            <person name="Zhong X."/>
            <person name="Xu W."/>
            <person name="Zhang Y."/>
            <person name="Zhang Q."/>
            <person name="Du Z."/>
        </authorList>
    </citation>
    <scope>NUCLEOTIDE SEQUENCE [LARGE SCALE GENOMIC DNA]</scope>
    <source>
        <strain evidence="2 3">RU-4-M-4</strain>
    </source>
</reference>
<gene>
    <name evidence="1" type="ORF">F2B50_17800</name>
    <name evidence="2" type="ORF">FPF71_17800</name>
</gene>
<reference evidence="1" key="3">
    <citation type="submission" date="2019-09" db="EMBL/GenBank/DDBJ databases">
        <authorList>
            <person name="Zhang D.-C."/>
        </authorList>
    </citation>
    <scope>NUCLEOTIDE SEQUENCE</scope>
    <source>
        <strain evidence="1">RU-4-M-4</strain>
    </source>
</reference>
<dbReference type="OrthoDB" id="1446493at2"/>
<sequence length="127" mass="14596">MKKQIILIFIVLIVSCNTQKTEFGNAEISQKVSLTNISELSKNRTDFDNDTLKIIEELHLDLENKGIYVESEKIWIKSFKPATELDSVWKKMNGKKVEIIGLYKAGKTGHLGLYNGQLKEIYYIKTK</sequence>
<evidence type="ECO:0000313" key="2">
    <source>
        <dbReference type="EMBL" id="TSJ70412.1"/>
    </source>
</evidence>
<proteinExistence type="predicted"/>
<protein>
    <recommendedName>
        <fullName evidence="5">Lipoprotein</fullName>
    </recommendedName>
</protein>
<evidence type="ECO:0008006" key="5">
    <source>
        <dbReference type="Google" id="ProtNLM"/>
    </source>
</evidence>
<dbReference type="AlphaFoldDB" id="A0A5M7ASI5"/>
<accession>A0A5M7ASI5</accession>
<dbReference type="RefSeq" id="WP_144118281.1">
    <property type="nucleotide sequence ID" value="NZ_JACHGE010000020.1"/>
</dbReference>
<name>A0A5M7ASI5_9FLAO</name>
<comment type="caution">
    <text evidence="1">The sequence shown here is derived from an EMBL/GenBank/DDBJ whole genome shotgun (WGS) entry which is preliminary data.</text>
</comment>
<keyword evidence="3" id="KW-1185">Reference proteome</keyword>
<evidence type="ECO:0000313" key="4">
    <source>
        <dbReference type="Proteomes" id="UP000322315"/>
    </source>
</evidence>
<evidence type="ECO:0000313" key="3">
    <source>
        <dbReference type="Proteomes" id="UP000315145"/>
    </source>
</evidence>
<dbReference type="PROSITE" id="PS51257">
    <property type="entry name" value="PROKAR_LIPOPROTEIN"/>
    <property type="match status" value="1"/>
</dbReference>
<organism evidence="1 4">
    <name type="scientific">Algibacter amylolyticus</name>
    <dbReference type="NCBI Taxonomy" id="1608400"/>
    <lineage>
        <taxon>Bacteria</taxon>
        <taxon>Pseudomonadati</taxon>
        <taxon>Bacteroidota</taxon>
        <taxon>Flavobacteriia</taxon>
        <taxon>Flavobacteriales</taxon>
        <taxon>Flavobacteriaceae</taxon>
        <taxon>Algibacter</taxon>
    </lineage>
</organism>
<dbReference type="Proteomes" id="UP000315145">
    <property type="component" value="Unassembled WGS sequence"/>
</dbReference>